<dbReference type="AlphaFoldDB" id="A0AAW0AIW3"/>
<gene>
    <name evidence="2" type="ORF">R3P38DRAFT_1581610</name>
</gene>
<feature type="transmembrane region" description="Helical" evidence="1">
    <location>
        <begin position="12"/>
        <end position="30"/>
    </location>
</feature>
<dbReference type="Proteomes" id="UP001362999">
    <property type="component" value="Unassembled WGS sequence"/>
</dbReference>
<evidence type="ECO:0000256" key="1">
    <source>
        <dbReference type="SAM" id="Phobius"/>
    </source>
</evidence>
<dbReference type="EMBL" id="JAWWNJ010000064">
    <property type="protein sequence ID" value="KAK7012717.1"/>
    <property type="molecule type" value="Genomic_DNA"/>
</dbReference>
<sequence>MSTPPPPSGYARCLRALPFLVFSFLSIGWSRHLSTLGGPFGAMSSLFHLLAIKMALSIARRGP</sequence>
<accession>A0AAW0AIW3</accession>
<keyword evidence="3" id="KW-1185">Reference proteome</keyword>
<reference evidence="2 3" key="1">
    <citation type="journal article" date="2024" name="J Genomics">
        <title>Draft genome sequencing and assembly of Favolaschia claudopus CIRM-BRFM 2984 isolated from oak limbs.</title>
        <authorList>
            <person name="Navarro D."/>
            <person name="Drula E."/>
            <person name="Chaduli D."/>
            <person name="Cazenave R."/>
            <person name="Ahrendt S."/>
            <person name="Wang J."/>
            <person name="Lipzen A."/>
            <person name="Daum C."/>
            <person name="Barry K."/>
            <person name="Grigoriev I.V."/>
            <person name="Favel A."/>
            <person name="Rosso M.N."/>
            <person name="Martin F."/>
        </authorList>
    </citation>
    <scope>NUCLEOTIDE SEQUENCE [LARGE SCALE GENOMIC DNA]</scope>
    <source>
        <strain evidence="2 3">CIRM-BRFM 2984</strain>
    </source>
</reference>
<protein>
    <submittedName>
        <fullName evidence="2">Uncharacterized protein</fullName>
    </submittedName>
</protein>
<keyword evidence="1" id="KW-1133">Transmembrane helix</keyword>
<comment type="caution">
    <text evidence="2">The sequence shown here is derived from an EMBL/GenBank/DDBJ whole genome shotgun (WGS) entry which is preliminary data.</text>
</comment>
<proteinExistence type="predicted"/>
<keyword evidence="1" id="KW-0812">Transmembrane</keyword>
<feature type="transmembrane region" description="Helical" evidence="1">
    <location>
        <begin position="36"/>
        <end position="56"/>
    </location>
</feature>
<evidence type="ECO:0000313" key="2">
    <source>
        <dbReference type="EMBL" id="KAK7012717.1"/>
    </source>
</evidence>
<organism evidence="2 3">
    <name type="scientific">Favolaschia claudopus</name>
    <dbReference type="NCBI Taxonomy" id="2862362"/>
    <lineage>
        <taxon>Eukaryota</taxon>
        <taxon>Fungi</taxon>
        <taxon>Dikarya</taxon>
        <taxon>Basidiomycota</taxon>
        <taxon>Agaricomycotina</taxon>
        <taxon>Agaricomycetes</taxon>
        <taxon>Agaricomycetidae</taxon>
        <taxon>Agaricales</taxon>
        <taxon>Marasmiineae</taxon>
        <taxon>Mycenaceae</taxon>
        <taxon>Favolaschia</taxon>
    </lineage>
</organism>
<evidence type="ECO:0000313" key="3">
    <source>
        <dbReference type="Proteomes" id="UP001362999"/>
    </source>
</evidence>
<name>A0AAW0AIW3_9AGAR</name>
<keyword evidence="1" id="KW-0472">Membrane</keyword>